<proteinExistence type="inferred from homology"/>
<dbReference type="InterPro" id="IPR004140">
    <property type="entry name" value="Exo70"/>
</dbReference>
<feature type="compositionally biased region" description="Polar residues" evidence="4">
    <location>
        <begin position="7"/>
        <end position="27"/>
    </location>
</feature>
<feature type="domain" description="Exocyst complex subunit Exo70 C-terminal" evidence="5">
    <location>
        <begin position="247"/>
        <end position="557"/>
    </location>
</feature>
<evidence type="ECO:0000313" key="7">
    <source>
        <dbReference type="Proteomes" id="UP000325081"/>
    </source>
</evidence>
<feature type="compositionally biased region" description="Basic and acidic residues" evidence="4">
    <location>
        <begin position="172"/>
        <end position="185"/>
    </location>
</feature>
<comment type="similarity">
    <text evidence="1 3">Belongs to the EXO70 family.</text>
</comment>
<dbReference type="GO" id="GO:0000145">
    <property type="term" value="C:exocyst"/>
    <property type="evidence" value="ECO:0007669"/>
    <property type="project" value="InterPro"/>
</dbReference>
<dbReference type="GO" id="GO:0005546">
    <property type="term" value="F:phosphatidylinositol-4,5-bisphosphate binding"/>
    <property type="evidence" value="ECO:0007669"/>
    <property type="project" value="InterPro"/>
</dbReference>
<dbReference type="EMBL" id="BKCP01007848">
    <property type="protein sequence ID" value="GER47336.1"/>
    <property type="molecule type" value="Genomic_DNA"/>
</dbReference>
<keyword evidence="3" id="KW-0653">Protein transport</keyword>
<protein>
    <recommendedName>
        <fullName evidence="3">Exocyst subunit Exo70 family protein</fullName>
    </recommendedName>
</protein>
<sequence>MERNTLDQHNSFNKNAQTHQLPPNDTQTPDHRENTDKVIKDVDEYLYVLSSIDDKSSGPPDVPDFVTVLCETLESMITTYTTDLIRFGKIPRDNSHFFELVARASRLTNSLSEFPTSGGINSAINRTSVTLQHAMAFLEDEFRALLEPDDDVNLDPPQNLNKSSSFNNDNTKSTDSDHHEQQHHPKEWEVALMRDIANAMISCGYEMECSQAYYLARRAAIHTRTTTVLNMDDVVRMPWESLETEISRWINLVRTWSVFILPSEVRLGESIFSDHPHVHSSLLASIVRVVVIQLLDFAEAAAMARRSAEKLFKYLDMYEALQGLHGELPDEVSATAERIGESASAIFCDLESSIRDDAAQTPVPGGAVHPLTRYVINYLKYACEYRDTLDKVFAGRATPFAVRVATLMELLDENLEQKSRLYKDPSLRFVFLMNNGRYVLQKVKGSSEIREVMGDTWCRKKSTEVRTYHKSYQRETWNRVLHCLAHEGLVTNGKPNKALLKERFKIFTAIFEEIHRTQSAWVVSDEQLKSELRISVSSVVIPAYRSFVGRFRQYLESGKQADSQQDAS</sequence>
<keyword evidence="3" id="KW-0268">Exocytosis</keyword>
<dbReference type="Gene3D" id="1.20.1280.170">
    <property type="entry name" value="Exocyst complex component Exo70"/>
    <property type="match status" value="1"/>
</dbReference>
<reference evidence="7" key="1">
    <citation type="journal article" date="2019" name="Curr. Biol.">
        <title>Genome Sequence of Striga asiatica Provides Insight into the Evolution of Plant Parasitism.</title>
        <authorList>
            <person name="Yoshida S."/>
            <person name="Kim S."/>
            <person name="Wafula E.K."/>
            <person name="Tanskanen J."/>
            <person name="Kim Y.M."/>
            <person name="Honaas L."/>
            <person name="Yang Z."/>
            <person name="Spallek T."/>
            <person name="Conn C.E."/>
            <person name="Ichihashi Y."/>
            <person name="Cheong K."/>
            <person name="Cui S."/>
            <person name="Der J.P."/>
            <person name="Gundlach H."/>
            <person name="Jiao Y."/>
            <person name="Hori C."/>
            <person name="Ishida J.K."/>
            <person name="Kasahara H."/>
            <person name="Kiba T."/>
            <person name="Kim M.S."/>
            <person name="Koo N."/>
            <person name="Laohavisit A."/>
            <person name="Lee Y.H."/>
            <person name="Lumba S."/>
            <person name="McCourt P."/>
            <person name="Mortimer J.C."/>
            <person name="Mutuku J.M."/>
            <person name="Nomura T."/>
            <person name="Sasaki-Sekimoto Y."/>
            <person name="Seto Y."/>
            <person name="Wang Y."/>
            <person name="Wakatake T."/>
            <person name="Sakakibara H."/>
            <person name="Demura T."/>
            <person name="Yamaguchi S."/>
            <person name="Yoneyama K."/>
            <person name="Manabe R.I."/>
            <person name="Nelson D.C."/>
            <person name="Schulman A.H."/>
            <person name="Timko M.P."/>
            <person name="dePamphilis C.W."/>
            <person name="Choi D."/>
            <person name="Shirasu K."/>
        </authorList>
    </citation>
    <scope>NUCLEOTIDE SEQUENCE [LARGE SCALE GENOMIC DNA]</scope>
    <source>
        <strain evidence="7">cv. UVA1</strain>
    </source>
</reference>
<dbReference type="Pfam" id="PF03081">
    <property type="entry name" value="Exo70_C"/>
    <property type="match status" value="1"/>
</dbReference>
<dbReference type="Pfam" id="PF20669">
    <property type="entry name" value="Exo70_N"/>
    <property type="match status" value="1"/>
</dbReference>
<dbReference type="AlphaFoldDB" id="A0A5A7QQS1"/>
<dbReference type="PANTHER" id="PTHR12542:SF176">
    <property type="entry name" value="EXOCYST SUBUNIT EXO70 FAMILY PROTEIN"/>
    <property type="match status" value="1"/>
</dbReference>
<dbReference type="PANTHER" id="PTHR12542">
    <property type="entry name" value="EXOCYST COMPLEX PROTEIN EXO70"/>
    <property type="match status" value="1"/>
</dbReference>
<dbReference type="GO" id="GO:0015031">
    <property type="term" value="P:protein transport"/>
    <property type="evidence" value="ECO:0007669"/>
    <property type="project" value="UniProtKB-KW"/>
</dbReference>
<comment type="caution">
    <text evidence="6">The sequence shown here is derived from an EMBL/GenBank/DDBJ whole genome shotgun (WGS) entry which is preliminary data.</text>
</comment>
<dbReference type="InterPro" id="IPR016159">
    <property type="entry name" value="Cullin_repeat-like_dom_sf"/>
</dbReference>
<dbReference type="OrthoDB" id="1922221at2759"/>
<evidence type="ECO:0000256" key="4">
    <source>
        <dbReference type="SAM" id="MobiDB-lite"/>
    </source>
</evidence>
<gene>
    <name evidence="6" type="ORF">STAS_24433</name>
</gene>
<dbReference type="Proteomes" id="UP000325081">
    <property type="component" value="Unassembled WGS sequence"/>
</dbReference>
<evidence type="ECO:0000259" key="5">
    <source>
        <dbReference type="Pfam" id="PF03081"/>
    </source>
</evidence>
<evidence type="ECO:0000256" key="3">
    <source>
        <dbReference type="RuleBase" id="RU365026"/>
    </source>
</evidence>
<dbReference type="InterPro" id="IPR046364">
    <property type="entry name" value="Exo70_C"/>
</dbReference>
<evidence type="ECO:0000313" key="6">
    <source>
        <dbReference type="EMBL" id="GER47336.1"/>
    </source>
</evidence>
<dbReference type="SUPFAM" id="SSF74788">
    <property type="entry name" value="Cullin repeat-like"/>
    <property type="match status" value="1"/>
</dbReference>
<comment type="function">
    <text evidence="3">Component of the exocyst complex.</text>
</comment>
<evidence type="ECO:0000256" key="2">
    <source>
        <dbReference type="ARBA" id="ARBA00022448"/>
    </source>
</evidence>
<name>A0A5A7QQS1_STRAF</name>
<keyword evidence="7" id="KW-1185">Reference proteome</keyword>
<accession>A0A5A7QQS1</accession>
<feature type="region of interest" description="Disordered" evidence="4">
    <location>
        <begin position="148"/>
        <end position="185"/>
    </location>
</feature>
<evidence type="ECO:0000256" key="1">
    <source>
        <dbReference type="ARBA" id="ARBA00006756"/>
    </source>
</evidence>
<feature type="region of interest" description="Disordered" evidence="4">
    <location>
        <begin position="1"/>
        <end position="33"/>
    </location>
</feature>
<feature type="compositionally biased region" description="Polar residues" evidence="4">
    <location>
        <begin position="156"/>
        <end position="171"/>
    </location>
</feature>
<keyword evidence="2 3" id="KW-0813">Transport</keyword>
<organism evidence="6 7">
    <name type="scientific">Striga asiatica</name>
    <name type="common">Asiatic witchweed</name>
    <name type="synonym">Buchnera asiatica</name>
    <dbReference type="NCBI Taxonomy" id="4170"/>
    <lineage>
        <taxon>Eukaryota</taxon>
        <taxon>Viridiplantae</taxon>
        <taxon>Streptophyta</taxon>
        <taxon>Embryophyta</taxon>
        <taxon>Tracheophyta</taxon>
        <taxon>Spermatophyta</taxon>
        <taxon>Magnoliopsida</taxon>
        <taxon>eudicotyledons</taxon>
        <taxon>Gunneridae</taxon>
        <taxon>Pentapetalae</taxon>
        <taxon>asterids</taxon>
        <taxon>lamiids</taxon>
        <taxon>Lamiales</taxon>
        <taxon>Orobanchaceae</taxon>
        <taxon>Buchnereae</taxon>
        <taxon>Striga</taxon>
    </lineage>
</organism>
<dbReference type="GO" id="GO:0006887">
    <property type="term" value="P:exocytosis"/>
    <property type="evidence" value="ECO:0007669"/>
    <property type="project" value="UniProtKB-KW"/>
</dbReference>